<proteinExistence type="predicted"/>
<protein>
    <submittedName>
        <fullName evidence="1">Ribosome biogenesis protein ytm1</fullName>
    </submittedName>
</protein>
<dbReference type="Proteomes" id="UP001172680">
    <property type="component" value="Unassembled WGS sequence"/>
</dbReference>
<comment type="caution">
    <text evidence="1">The sequence shown here is derived from an EMBL/GenBank/DDBJ whole genome shotgun (WGS) entry which is preliminary data.</text>
</comment>
<name>A0ACC2ZC18_9PEZI</name>
<reference evidence="1" key="1">
    <citation type="submission" date="2022-10" db="EMBL/GenBank/DDBJ databases">
        <title>Culturing micro-colonial fungi from biological soil crusts in the Mojave desert and describing Neophaeococcomyces mojavensis, and introducing the new genera and species Taxawa tesnikishii.</title>
        <authorList>
            <person name="Kurbessoian T."/>
            <person name="Stajich J.E."/>
        </authorList>
    </citation>
    <scope>NUCLEOTIDE SEQUENCE</scope>
    <source>
        <strain evidence="1">JES_115</strain>
    </source>
</reference>
<dbReference type="EMBL" id="JAPDRP010000008">
    <property type="protein sequence ID" value="KAJ9645135.1"/>
    <property type="molecule type" value="Genomic_DNA"/>
</dbReference>
<sequence length="764" mass="84443">MASDEELRTAILQHVEHGGYPDSEDVAAAELPPSALPGLLEAIARAKEDVKSEIREISRDAAPDVDGWIAQAKQLQADIERSRATAHDIVQQAEAGKALRASADDASSKVTLLEKELQFNETLSATLERIRSISGILDNVQDAAVNEQMPQALEQLDKARDILAHLGPFKTTRVVDLLQERAAQMTAAIVEVVTECWNALLAVDTAVRQVTIKDEVQREVPININMVVEALSRLNLLDKFASRFSRDFENTILSPRLSPGDFGVPQVYSNGDVIQVSGQMGDTSVLAALSDLQQIIEYLSTRLPSSISIPLSGKLMPSAMSRLISEWLEPSIPTTLDGLHDFQDILLHVLTLADSISDLGWAGRDELIGWVERVPRTWLAKRKEAALASVRKVCFRGVQTRKQVERVETQTILRGDALAVTGNGTDDDWNAGWSDDESKPSTAHSGPEPQSADGEDDASAWGFDNEEAQASSNTQQPMDKGGDDADGADEEAWGWGDEDASAQAAPPLPARKPKAPAVHDGETRSRAAERELTLREHYTITAVPSSILEIIAQAVSDAEILAQPDHRKLRQARLRQEMESQRTILRDLLDTAQGFSNSTIHPFAAECDNAISMTVDRIREVNKQWKDVLSRSALLQSLGSLLSTVTNKMMNDIKDMSDISEEESKRLKHFCDEIGKLNDLFMQERPDGEKADMTGVYTPNWLKFQYLAEILESSLADIKWMWTEGELKLEFDADEIIELIEALFAESPYRRSAIAEIRRASRGR</sequence>
<accession>A0ACC2ZC18</accession>
<evidence type="ECO:0000313" key="1">
    <source>
        <dbReference type="EMBL" id="KAJ9645135.1"/>
    </source>
</evidence>
<gene>
    <name evidence="1" type="primary">YTM1_1</name>
    <name evidence="1" type="ORF">H2199_003139</name>
</gene>
<evidence type="ECO:0000313" key="2">
    <source>
        <dbReference type="Proteomes" id="UP001172680"/>
    </source>
</evidence>
<keyword evidence="2" id="KW-1185">Reference proteome</keyword>
<organism evidence="1 2">
    <name type="scientific">Coniosporium tulheliwenetii</name>
    <dbReference type="NCBI Taxonomy" id="3383036"/>
    <lineage>
        <taxon>Eukaryota</taxon>
        <taxon>Fungi</taxon>
        <taxon>Dikarya</taxon>
        <taxon>Ascomycota</taxon>
        <taxon>Pezizomycotina</taxon>
        <taxon>Dothideomycetes</taxon>
        <taxon>Dothideomycetes incertae sedis</taxon>
        <taxon>Coniosporium</taxon>
    </lineage>
</organism>